<organism evidence="2 3">
    <name type="scientific">Aquella oligotrophica</name>
    <dbReference type="NCBI Taxonomy" id="2067065"/>
    <lineage>
        <taxon>Bacteria</taxon>
        <taxon>Pseudomonadati</taxon>
        <taxon>Pseudomonadota</taxon>
        <taxon>Betaproteobacteria</taxon>
        <taxon>Neisseriales</taxon>
        <taxon>Neisseriaceae</taxon>
        <taxon>Aquella</taxon>
    </lineage>
</organism>
<dbReference type="PROSITE" id="PS50206">
    <property type="entry name" value="RHODANESE_3"/>
    <property type="match status" value="1"/>
</dbReference>
<dbReference type="InterPro" id="IPR050229">
    <property type="entry name" value="GlpE_sulfurtransferase"/>
</dbReference>
<dbReference type="GO" id="GO:0016740">
    <property type="term" value="F:transferase activity"/>
    <property type="evidence" value="ECO:0007669"/>
    <property type="project" value="UniProtKB-KW"/>
</dbReference>
<name>A0A2I7N424_9NEIS</name>
<gene>
    <name evidence="2" type="ORF">CUN60_02495</name>
</gene>
<keyword evidence="2" id="KW-0808">Transferase</keyword>
<dbReference type="AlphaFoldDB" id="A0A2I7N424"/>
<reference evidence="3" key="1">
    <citation type="submission" date="2017-11" db="EMBL/GenBank/DDBJ databases">
        <authorList>
            <person name="Chan K.G."/>
            <person name="Lee L.S."/>
        </authorList>
    </citation>
    <scope>NUCLEOTIDE SEQUENCE [LARGE SCALE GENOMIC DNA]</scope>
    <source>
        <strain evidence="3">DSM 100970</strain>
    </source>
</reference>
<proteinExistence type="predicted"/>
<keyword evidence="3" id="KW-1185">Reference proteome</keyword>
<dbReference type="RefSeq" id="WP_102950519.1">
    <property type="nucleotide sequence ID" value="NZ_CP024847.1"/>
</dbReference>
<dbReference type="InterPro" id="IPR001763">
    <property type="entry name" value="Rhodanese-like_dom"/>
</dbReference>
<dbReference type="SMART" id="SM00450">
    <property type="entry name" value="RHOD"/>
    <property type="match status" value="1"/>
</dbReference>
<dbReference type="CDD" id="cd00158">
    <property type="entry name" value="RHOD"/>
    <property type="match status" value="1"/>
</dbReference>
<dbReference type="Pfam" id="PF00581">
    <property type="entry name" value="Rhodanese"/>
    <property type="match status" value="1"/>
</dbReference>
<evidence type="ECO:0000313" key="3">
    <source>
        <dbReference type="Proteomes" id="UP000236655"/>
    </source>
</evidence>
<dbReference type="OrthoDB" id="9814704at2"/>
<accession>A0A2I7N424</accession>
<dbReference type="KEGG" id="nba:CUN60_02495"/>
<protein>
    <submittedName>
        <fullName evidence="2">Sulfurtransferase</fullName>
    </submittedName>
</protein>
<dbReference type="Gene3D" id="3.40.250.10">
    <property type="entry name" value="Rhodanese-like domain"/>
    <property type="match status" value="1"/>
</dbReference>
<feature type="domain" description="Rhodanese" evidence="1">
    <location>
        <begin position="32"/>
        <end position="122"/>
    </location>
</feature>
<dbReference type="SUPFAM" id="SSF52821">
    <property type="entry name" value="Rhodanese/Cell cycle control phosphatase"/>
    <property type="match status" value="1"/>
</dbReference>
<sequence>MQHDPAFASLVDEIRPLIKELTVTQVKEKFDRNEQFTFIDVREDHEWNKASLPNAIHIGRGILERDIATQINDKNQEIVLYCGGGFRSALAAYNLQKMGYTNVYSMDGGFRGWQELDYPINNK</sequence>
<dbReference type="InterPro" id="IPR036873">
    <property type="entry name" value="Rhodanese-like_dom_sf"/>
</dbReference>
<dbReference type="EMBL" id="CP024847">
    <property type="protein sequence ID" value="AUR51219.1"/>
    <property type="molecule type" value="Genomic_DNA"/>
</dbReference>
<evidence type="ECO:0000259" key="1">
    <source>
        <dbReference type="PROSITE" id="PS50206"/>
    </source>
</evidence>
<dbReference type="Proteomes" id="UP000236655">
    <property type="component" value="Chromosome"/>
</dbReference>
<evidence type="ECO:0000313" key="2">
    <source>
        <dbReference type="EMBL" id="AUR51219.1"/>
    </source>
</evidence>
<dbReference type="PANTHER" id="PTHR43031">
    <property type="entry name" value="FAD-DEPENDENT OXIDOREDUCTASE"/>
    <property type="match status" value="1"/>
</dbReference>
<dbReference type="PANTHER" id="PTHR43031:SF1">
    <property type="entry name" value="PYRIDINE NUCLEOTIDE-DISULPHIDE OXIDOREDUCTASE"/>
    <property type="match status" value="1"/>
</dbReference>